<gene>
    <name evidence="2" type="ORF">O0S08_17855</name>
</gene>
<evidence type="ECO:0000313" key="3">
    <source>
        <dbReference type="Proteomes" id="UP001164459"/>
    </source>
</evidence>
<protein>
    <submittedName>
        <fullName evidence="2">NAD(P)-binding domain-containing protein</fullName>
    </submittedName>
</protein>
<organism evidence="2 3">
    <name type="scientific">Nannocystis punicea</name>
    <dbReference type="NCBI Taxonomy" id="2995304"/>
    <lineage>
        <taxon>Bacteria</taxon>
        <taxon>Pseudomonadati</taxon>
        <taxon>Myxococcota</taxon>
        <taxon>Polyangia</taxon>
        <taxon>Nannocystales</taxon>
        <taxon>Nannocystaceae</taxon>
        <taxon>Nannocystis</taxon>
    </lineage>
</organism>
<accession>A0ABY7HFE6</accession>
<evidence type="ECO:0000259" key="1">
    <source>
        <dbReference type="Pfam" id="PF02558"/>
    </source>
</evidence>
<dbReference type="InterPro" id="IPR036291">
    <property type="entry name" value="NAD(P)-bd_dom_sf"/>
</dbReference>
<dbReference type="EMBL" id="CP114040">
    <property type="protein sequence ID" value="WAS98009.1"/>
    <property type="molecule type" value="Genomic_DNA"/>
</dbReference>
<evidence type="ECO:0000313" key="2">
    <source>
        <dbReference type="EMBL" id="WAS98009.1"/>
    </source>
</evidence>
<dbReference type="Pfam" id="PF02558">
    <property type="entry name" value="ApbA"/>
    <property type="match status" value="1"/>
</dbReference>
<proteinExistence type="predicted"/>
<dbReference type="SUPFAM" id="SSF51735">
    <property type="entry name" value="NAD(P)-binding Rossmann-fold domains"/>
    <property type="match status" value="1"/>
</dbReference>
<dbReference type="RefSeq" id="WP_269040375.1">
    <property type="nucleotide sequence ID" value="NZ_CP114040.1"/>
</dbReference>
<dbReference type="Gene3D" id="3.40.50.720">
    <property type="entry name" value="NAD(P)-binding Rossmann-like Domain"/>
    <property type="match status" value="1"/>
</dbReference>
<dbReference type="InterPro" id="IPR013332">
    <property type="entry name" value="KPR_N"/>
</dbReference>
<feature type="domain" description="Ketopantoate reductase N-terminal" evidence="1">
    <location>
        <begin position="3"/>
        <end position="120"/>
    </location>
</feature>
<reference evidence="2" key="1">
    <citation type="submission" date="2022-11" db="EMBL/GenBank/DDBJ databases">
        <title>Minimal conservation of predation-associated metabolite biosynthetic gene clusters underscores biosynthetic potential of Myxococcota including descriptions for ten novel species: Archangium lansinium sp. nov., Myxococcus landrumus sp. nov., Nannocystis bai.</title>
        <authorList>
            <person name="Ahearne A."/>
            <person name="Stevens C."/>
            <person name="Dowd S."/>
        </authorList>
    </citation>
    <scope>NUCLEOTIDE SEQUENCE</scope>
    <source>
        <strain evidence="2">Fl3</strain>
    </source>
</reference>
<name>A0ABY7HFE6_9BACT</name>
<dbReference type="Proteomes" id="UP001164459">
    <property type="component" value="Chromosome"/>
</dbReference>
<sequence>MRIAVIGPGGIGSTFALQLARAGHEVTVVARTKRLAQLQRDGAIVTAKGERAAVRVSAALDPGEAYDLVLVTVLASQVDAVLPALAASAAKSVMFMFNTFEPLTRLREAVGAERFAFGFPAILASVDEGVLTTQIVSRPMRTPVTERRWAELFTAAGIPSVVEADMESWLRTHAAFVAPVMVLAGHSYQRKAGASWAEVMQYARALQEGFGLVRRLGNAIIPGPMVATDRMPLPVLASLLWSLSRVPAIRKSGAAGFGEPRTLIDAMLAAAGPNELPALRAIRP</sequence>
<keyword evidence="3" id="KW-1185">Reference proteome</keyword>